<organism evidence="2 3">
    <name type="scientific">Terrisporobacter mayombei</name>
    <dbReference type="NCBI Taxonomy" id="1541"/>
    <lineage>
        <taxon>Bacteria</taxon>
        <taxon>Bacillati</taxon>
        <taxon>Bacillota</taxon>
        <taxon>Clostridia</taxon>
        <taxon>Peptostreptococcales</taxon>
        <taxon>Peptostreptococcaceae</taxon>
        <taxon>Terrisporobacter</taxon>
    </lineage>
</organism>
<dbReference type="PANTHER" id="PTHR39418">
    <property type="entry name" value="DEHYDROGENASE-RELATED"/>
    <property type="match status" value="1"/>
</dbReference>
<sequence length="130" mass="14807">MNSLLWEEAIRFHGHECPGLAIGIKACEAIISKMNIKPNKDEIICITENNTCPVDGIKYVFGCGYDKKNLFYKESGELAFNIFNTNNSDSLRVIYIGKNNTNSKDEYTKYILNGNIDELFDFSEVKYSLD</sequence>
<proteinExistence type="predicted"/>
<dbReference type="EMBL" id="CP101637">
    <property type="protein sequence ID" value="WMT81228.1"/>
    <property type="molecule type" value="Genomic_DNA"/>
</dbReference>
<dbReference type="PANTHER" id="PTHR39418:SF1">
    <property type="entry name" value="DEHYDROGENASE"/>
    <property type="match status" value="1"/>
</dbReference>
<dbReference type="InterPro" id="IPR003814">
    <property type="entry name" value="FmdEsu_dom"/>
</dbReference>
<dbReference type="SUPFAM" id="SSF143555">
    <property type="entry name" value="FwdE-like"/>
    <property type="match status" value="1"/>
</dbReference>
<dbReference type="Proteomes" id="UP001235030">
    <property type="component" value="Chromosome"/>
</dbReference>
<dbReference type="InterPro" id="IPR053194">
    <property type="entry name" value="tRNA_methyltr_O"/>
</dbReference>
<evidence type="ECO:0000313" key="2">
    <source>
        <dbReference type="EMBL" id="WMT81228.1"/>
    </source>
</evidence>
<dbReference type="Pfam" id="PF02663">
    <property type="entry name" value="FmdE"/>
    <property type="match status" value="1"/>
</dbReference>
<evidence type="ECO:0000259" key="1">
    <source>
        <dbReference type="Pfam" id="PF02663"/>
    </source>
</evidence>
<feature type="domain" description="Formylmethanofuran dehydrogenase subunit E" evidence="1">
    <location>
        <begin position="12"/>
        <end position="114"/>
    </location>
</feature>
<name>A0ABY9PZV2_9FIRM</name>
<gene>
    <name evidence="2" type="ORF">TEMA_15620</name>
</gene>
<protein>
    <recommendedName>
        <fullName evidence="1">Formylmethanofuran dehydrogenase subunit E domain-containing protein</fullName>
    </recommendedName>
</protein>
<accession>A0ABY9PZV2</accession>
<reference evidence="2 3" key="1">
    <citation type="submission" date="2022-07" db="EMBL/GenBank/DDBJ databases">
        <title>Genome sequence of Terrisporobacter mayombei DSM6539.</title>
        <authorList>
            <person name="Boeer T."/>
            <person name="Bengelsdorf F.R."/>
            <person name="Daniel R."/>
            <person name="Poehlein A."/>
        </authorList>
    </citation>
    <scope>NUCLEOTIDE SEQUENCE [LARGE SCALE GENOMIC DNA]</scope>
    <source>
        <strain evidence="2 3">DSM 6539</strain>
    </source>
</reference>
<keyword evidence="3" id="KW-1185">Reference proteome</keyword>
<evidence type="ECO:0000313" key="3">
    <source>
        <dbReference type="Proteomes" id="UP001235030"/>
    </source>
</evidence>
<dbReference type="Gene3D" id="3.30.1330.130">
    <property type="match status" value="1"/>
</dbReference>
<dbReference type="RefSeq" id="WP_228103406.1">
    <property type="nucleotide sequence ID" value="NZ_CP101637.1"/>
</dbReference>